<dbReference type="InterPro" id="IPR000742">
    <property type="entry name" value="EGF"/>
</dbReference>
<evidence type="ECO:0000313" key="4">
    <source>
        <dbReference type="Proteomes" id="UP000038045"/>
    </source>
</evidence>
<organism evidence="4 5">
    <name type="scientific">Parastrongyloides trichosuri</name>
    <name type="common">Possum-specific nematode worm</name>
    <dbReference type="NCBI Taxonomy" id="131310"/>
    <lineage>
        <taxon>Eukaryota</taxon>
        <taxon>Metazoa</taxon>
        <taxon>Ecdysozoa</taxon>
        <taxon>Nematoda</taxon>
        <taxon>Chromadorea</taxon>
        <taxon>Rhabditida</taxon>
        <taxon>Tylenchina</taxon>
        <taxon>Panagrolaimomorpha</taxon>
        <taxon>Strongyloidoidea</taxon>
        <taxon>Strongyloididae</taxon>
        <taxon>Parastrongyloides</taxon>
    </lineage>
</organism>
<evidence type="ECO:0000256" key="1">
    <source>
        <dbReference type="SAM" id="MobiDB-lite"/>
    </source>
</evidence>
<keyword evidence="4" id="KW-1185">Reference proteome</keyword>
<keyword evidence="2" id="KW-0812">Transmembrane</keyword>
<reference evidence="5" key="1">
    <citation type="submission" date="2017-02" db="UniProtKB">
        <authorList>
            <consortium name="WormBaseParasite"/>
        </authorList>
    </citation>
    <scope>IDENTIFICATION</scope>
</reference>
<evidence type="ECO:0000313" key="5">
    <source>
        <dbReference type="WBParaSite" id="PTRK_0001075800.1"/>
    </source>
</evidence>
<keyword evidence="2" id="KW-0472">Membrane</keyword>
<dbReference type="PROSITE" id="PS00022">
    <property type="entry name" value="EGF_1"/>
    <property type="match status" value="1"/>
</dbReference>
<feature type="region of interest" description="Disordered" evidence="1">
    <location>
        <begin position="206"/>
        <end position="226"/>
    </location>
</feature>
<evidence type="ECO:0000259" key="3">
    <source>
        <dbReference type="PROSITE" id="PS00022"/>
    </source>
</evidence>
<protein>
    <submittedName>
        <fullName evidence="5">EGF-like domain-containing protein</fullName>
    </submittedName>
</protein>
<dbReference type="AlphaFoldDB" id="A0A0N4ZQG0"/>
<feature type="domain" description="EGF-like" evidence="3">
    <location>
        <begin position="59"/>
        <end position="70"/>
    </location>
</feature>
<evidence type="ECO:0000256" key="2">
    <source>
        <dbReference type="SAM" id="Phobius"/>
    </source>
</evidence>
<accession>A0A0N4ZQG0</accession>
<proteinExistence type="predicted"/>
<dbReference type="WBParaSite" id="PTRK_0001075800.1">
    <property type="protein sequence ID" value="PTRK_0001075800.1"/>
    <property type="gene ID" value="PTRK_0001075800"/>
</dbReference>
<sequence>MEYTHETVLRPLNDEAYHGYSPDVYYNKYCSNNKCGENGECFPITIKPKGVVVKENYFCKCKSCYSGEFCHTNICPDDDDFFSTTRNILILVTLIVSTFYGYCIYRFVIFYFTYIHGHTQVMRATEKYFVDSISQLKRGNKENPTVLVLRRAVAHTSLKRSQNKVMRATEKYFVDSISQLKRGNKENPTVLVLRRAVAHTSLKRSQNKGINIKKKKNSNSKNKSREIPIKQQSLNGKRIKETSTIGSETIPINQISTSTNDNVTSSTINDSSMGYNIPIQSNRPVQKVLTPYPAKYRMVNIFGENNLKKLGVMGNNKTEETKGKK</sequence>
<feature type="compositionally biased region" description="Basic residues" evidence="1">
    <location>
        <begin position="206"/>
        <end position="218"/>
    </location>
</feature>
<name>A0A0N4ZQG0_PARTI</name>
<feature type="transmembrane region" description="Helical" evidence="2">
    <location>
        <begin position="88"/>
        <end position="114"/>
    </location>
</feature>
<dbReference type="Proteomes" id="UP000038045">
    <property type="component" value="Unplaced"/>
</dbReference>
<keyword evidence="2" id="KW-1133">Transmembrane helix</keyword>